<keyword evidence="2" id="KW-1185">Reference proteome</keyword>
<reference evidence="1 2" key="1">
    <citation type="submission" date="2023-06" db="EMBL/GenBank/DDBJ databases">
        <title>Azospirillum isscasensis sp.nov, a bacterium isolated from rhizosphere soil of rice.</title>
        <authorList>
            <person name="Wang H."/>
        </authorList>
    </citation>
    <scope>NUCLEOTIDE SEQUENCE [LARGE SCALE GENOMIC DNA]</scope>
    <source>
        <strain evidence="1 2">C340-1</strain>
    </source>
</reference>
<proteinExistence type="predicted"/>
<dbReference type="Proteomes" id="UP001227317">
    <property type="component" value="Unassembled WGS sequence"/>
</dbReference>
<evidence type="ECO:0008006" key="3">
    <source>
        <dbReference type="Google" id="ProtNLM"/>
    </source>
</evidence>
<dbReference type="EMBL" id="JAUJFI010000174">
    <property type="protein sequence ID" value="MDQ2105847.1"/>
    <property type="molecule type" value="Genomic_DNA"/>
</dbReference>
<accession>A0ABU0WPT4</accession>
<evidence type="ECO:0000313" key="2">
    <source>
        <dbReference type="Proteomes" id="UP001227317"/>
    </source>
</evidence>
<name>A0ABU0WPT4_9PROT</name>
<sequence length="211" mass="22535">MTPAGFHIGIDFDNTIVLYDAVFAAVGRAMGLLPDGFAGNKAQVRATVRARPGGEAEWTRLQARVYGPGIRDAAPSPGLCGFLDRCRRAGARVGVVSHKTAFAAADPGGVNLREAAWAWLADHGLIGPDGIDPANVHFESTRAEKIRRIRAIGCTHFIDDLDEVFLEPDFPSHVRRYLFAPGSAPLPAGPFTACPGWVEIGDDLFGARSIS</sequence>
<protein>
    <recommendedName>
        <fullName evidence="3">Haloacid dehalogenase-like hydrolase</fullName>
    </recommendedName>
</protein>
<comment type="caution">
    <text evidence="1">The sequence shown here is derived from an EMBL/GenBank/DDBJ whole genome shotgun (WGS) entry which is preliminary data.</text>
</comment>
<gene>
    <name evidence="1" type="ORF">QSG27_24340</name>
</gene>
<dbReference type="SUPFAM" id="SSF56784">
    <property type="entry name" value="HAD-like"/>
    <property type="match status" value="1"/>
</dbReference>
<organism evidence="1 2">
    <name type="scientific">Azospirillum isscasi</name>
    <dbReference type="NCBI Taxonomy" id="3053926"/>
    <lineage>
        <taxon>Bacteria</taxon>
        <taxon>Pseudomonadati</taxon>
        <taxon>Pseudomonadota</taxon>
        <taxon>Alphaproteobacteria</taxon>
        <taxon>Rhodospirillales</taxon>
        <taxon>Azospirillaceae</taxon>
        <taxon>Azospirillum</taxon>
    </lineage>
</organism>
<dbReference type="InterPro" id="IPR036412">
    <property type="entry name" value="HAD-like_sf"/>
</dbReference>
<dbReference type="RefSeq" id="WP_306710708.1">
    <property type="nucleotide sequence ID" value="NZ_JAUJFI010000174.1"/>
</dbReference>
<evidence type="ECO:0000313" key="1">
    <source>
        <dbReference type="EMBL" id="MDQ2105847.1"/>
    </source>
</evidence>